<organism evidence="3 4">
    <name type="scientific">Symbiodinium pilosum</name>
    <name type="common">Dinoflagellate</name>
    <dbReference type="NCBI Taxonomy" id="2952"/>
    <lineage>
        <taxon>Eukaryota</taxon>
        <taxon>Sar</taxon>
        <taxon>Alveolata</taxon>
        <taxon>Dinophyceae</taxon>
        <taxon>Suessiales</taxon>
        <taxon>Symbiodiniaceae</taxon>
        <taxon>Symbiodinium</taxon>
    </lineage>
</organism>
<keyword evidence="4" id="KW-1185">Reference proteome</keyword>
<dbReference type="InterPro" id="IPR001584">
    <property type="entry name" value="Integrase_cat-core"/>
</dbReference>
<feature type="domain" description="Integrase catalytic" evidence="2">
    <location>
        <begin position="556"/>
        <end position="743"/>
    </location>
</feature>
<evidence type="ECO:0000313" key="4">
    <source>
        <dbReference type="Proteomes" id="UP000649617"/>
    </source>
</evidence>
<comment type="caution">
    <text evidence="3">The sequence shown here is derived from an EMBL/GenBank/DDBJ whole genome shotgun (WGS) entry which is preliminary data.</text>
</comment>
<feature type="region of interest" description="Disordered" evidence="1">
    <location>
        <begin position="505"/>
        <end position="541"/>
    </location>
</feature>
<feature type="compositionally biased region" description="Basic and acidic residues" evidence="1">
    <location>
        <begin position="1177"/>
        <end position="1192"/>
    </location>
</feature>
<evidence type="ECO:0000313" key="3">
    <source>
        <dbReference type="EMBL" id="CAE7372551.1"/>
    </source>
</evidence>
<dbReference type="InterPro" id="IPR036397">
    <property type="entry name" value="RNaseH_sf"/>
</dbReference>
<reference evidence="3" key="1">
    <citation type="submission" date="2021-02" db="EMBL/GenBank/DDBJ databases">
        <authorList>
            <person name="Dougan E. K."/>
            <person name="Rhodes N."/>
            <person name="Thang M."/>
            <person name="Chan C."/>
        </authorList>
    </citation>
    <scope>NUCLEOTIDE SEQUENCE</scope>
</reference>
<feature type="region of interest" description="Disordered" evidence="1">
    <location>
        <begin position="826"/>
        <end position="847"/>
    </location>
</feature>
<dbReference type="GO" id="GO:0003676">
    <property type="term" value="F:nucleic acid binding"/>
    <property type="evidence" value="ECO:0007669"/>
    <property type="project" value="InterPro"/>
</dbReference>
<sequence>ICKVCLERATGNPIGGGSGPDRRSQDGPEGRKDDQKAKCKSITLEKEPAPNQLRAWIVDLKEKVANAFAFDTEYALKWVEIPENADYESLSAPCKYGNLENEFNAALRQCVTSPPLKAKIGMETERMHSLSKRLVSRQILWMLYEHLRPHITGDTTFKMIEFMRLSSDRFTKGTEEERLEAFMNKWDSVLAGITVDRPPEHVLTALFYEQIHTFKCLALDMALWQRDPSVRNYAYLRSVATNAVQTWRMRSNQERMYHATRNSSGSPRVLAVQRGSSGGRKGDRSRSFTPGGSLLLIALLLSDMEVRIAEEIVPDPTQDLRTVMAAAAKVHKRVRRLMLDSGCGIDLIGMHDLTGEERKLISAYQELLLRTANGKTSTKGLARLKVDGLVELVEAYVLDNTPSLLSLGKRCMEHGYRFSWDPYQIPLFFDPSGREIKLELVNNIPYLLPTETQIVAANTGHHKFYSAFPAPIVVHEKVVAAGSDGEDDLRVMFPSLAEDSIEDVAEGERSSGSHAPVAKARSKAKTVAKARPSVPPREERDLRAEAKSLKHLMTHLPKNPYFDACQRAKMVNVKSFRHEGIEGYEFTKFGEHITLDTMVLHGWLDAIPVKSRTNAETLRAFCEVIGDLKEVNSFSFDTEREYAPPAVQEMYCDKAREFISTCRNVGIKVSHSTPGMPRTNAMAEAKVKLVLQGARVALRQAGLEAKFWPYAVRHFCMAANLTIEKGESAFKKRFETDRFRGQIIPFGCLVDYFPTPSRRDLRKTASDGIRLDVGEGDANAAISSSEEELESDVELDIIKMTELLESGMDEDEAIRFFAEIEGRPPKCHGTSLPAESSDDNGKEEWFASDEFDPDDLEAYVDQGHVSEDEVPDITLDGSGKVQAYQPRGKFCPTSRPGVFLGYHCEVGSKWKGDYVVADLENFKQNISKPSVQQVKRIYLAPSEKYTFPLLPIYEKRTRSLCLDDPVMLDSDTRVESVDHEDQSEVFDFNEGRVAGTSDEPESKDANDQVESSDGAKVDYWEHDASSGVWTYHVVAPRKAMVNPGVTPGALGTVPELRKLSNVRISYITYPGSTPVEIREEHYALGKTRLMKHWTGKVLFFEHGKVPEKRTEKFATYKKHGVLGLDGELPYKQDAERSERKYRGTRKPNSIDSESWRSMSRVEREEYVESELREAELKAMSKNDPRDAAPVHIEDDDGYESPAFKGDRDGWLHDAKHGVVIRHRPMSRKAKFDPESLKNCRAEFALHDSWRMPEHKTLPFQWTGQTIFMLRDHAEPRVKISPSKPGMFRPSEIEEEERSYFLRSSSRVVVPAKERSTVGTGLRVKPPAGVWGRFRAVEKKHATHPSLDVCPGILSEEVVTENMSVDVVNASENDLIIEPGDVFAVVQFYSGIVCVAEVGDVSAPVPENKDNTNLACGVVTSGVPSSADHPQMPLRSQPYQHRNGDTTVFWYSACVARPVDRKERAVNAKAMAALDKEWNKLIAQKCWDYASVREWKEVAAEADRQGIKAHVGRILDERKPT</sequence>
<dbReference type="SUPFAM" id="SSF53098">
    <property type="entry name" value="Ribonuclease H-like"/>
    <property type="match status" value="1"/>
</dbReference>
<dbReference type="EMBL" id="CAJNIZ010015392">
    <property type="protein sequence ID" value="CAE7372551.1"/>
    <property type="molecule type" value="Genomic_DNA"/>
</dbReference>
<evidence type="ECO:0000259" key="2">
    <source>
        <dbReference type="PROSITE" id="PS50994"/>
    </source>
</evidence>
<dbReference type="OrthoDB" id="430922at2759"/>
<feature type="compositionally biased region" description="Basic and acidic residues" evidence="1">
    <location>
        <begin position="20"/>
        <end position="36"/>
    </location>
</feature>
<accession>A0A812Q1F4</accession>
<feature type="region of interest" description="Disordered" evidence="1">
    <location>
        <begin position="8"/>
        <end position="36"/>
    </location>
</feature>
<evidence type="ECO:0000256" key="1">
    <source>
        <dbReference type="SAM" id="MobiDB-lite"/>
    </source>
</evidence>
<name>A0A812Q1F4_SYMPI</name>
<gene>
    <name evidence="3" type="primary">JNK</name>
    <name evidence="3" type="ORF">SPIL2461_LOCUS9030</name>
</gene>
<feature type="region of interest" description="Disordered" evidence="1">
    <location>
        <begin position="974"/>
        <end position="1014"/>
    </location>
</feature>
<feature type="region of interest" description="Disordered" evidence="1">
    <location>
        <begin position="1177"/>
        <end position="1203"/>
    </location>
</feature>
<feature type="non-terminal residue" evidence="3">
    <location>
        <position position="1"/>
    </location>
</feature>
<dbReference type="GO" id="GO:0015074">
    <property type="term" value="P:DNA integration"/>
    <property type="evidence" value="ECO:0007669"/>
    <property type="project" value="InterPro"/>
</dbReference>
<dbReference type="InterPro" id="IPR012337">
    <property type="entry name" value="RNaseH-like_sf"/>
</dbReference>
<dbReference type="PROSITE" id="PS50994">
    <property type="entry name" value="INTEGRASE"/>
    <property type="match status" value="1"/>
</dbReference>
<dbReference type="Gene3D" id="3.30.420.10">
    <property type="entry name" value="Ribonuclease H-like superfamily/Ribonuclease H"/>
    <property type="match status" value="1"/>
</dbReference>
<dbReference type="Gene3D" id="2.70.40.10">
    <property type="match status" value="1"/>
</dbReference>
<feature type="region of interest" description="Disordered" evidence="1">
    <location>
        <begin position="1133"/>
        <end position="1153"/>
    </location>
</feature>
<dbReference type="InterPro" id="IPR036157">
    <property type="entry name" value="dUTPase-like_sf"/>
</dbReference>
<dbReference type="Proteomes" id="UP000649617">
    <property type="component" value="Unassembled WGS sequence"/>
</dbReference>
<proteinExistence type="predicted"/>
<dbReference type="SUPFAM" id="SSF51283">
    <property type="entry name" value="dUTPase-like"/>
    <property type="match status" value="1"/>
</dbReference>
<protein>
    <submittedName>
        <fullName evidence="3">JNK protein</fullName>
    </submittedName>
</protein>